<dbReference type="Pfam" id="PF14420">
    <property type="entry name" value="Clr5"/>
    <property type="match status" value="1"/>
</dbReference>
<dbReference type="Proteomes" id="UP000593566">
    <property type="component" value="Unassembled WGS sequence"/>
</dbReference>
<keyword evidence="5" id="KW-1185">Reference proteome</keyword>
<dbReference type="InterPro" id="IPR025676">
    <property type="entry name" value="Clr5_dom"/>
</dbReference>
<proteinExistence type="predicted"/>
<protein>
    <recommendedName>
        <fullName evidence="3">Clr5 domain-containing protein</fullName>
    </recommendedName>
</protein>
<dbReference type="InterPro" id="IPR036770">
    <property type="entry name" value="Ankyrin_rpt-contain_sf"/>
</dbReference>
<evidence type="ECO:0000313" key="5">
    <source>
        <dbReference type="Proteomes" id="UP000593566"/>
    </source>
</evidence>
<comment type="caution">
    <text evidence="4">The sequence shown here is derived from an EMBL/GenBank/DDBJ whole genome shotgun (WGS) entry which is preliminary data.</text>
</comment>
<evidence type="ECO:0000256" key="1">
    <source>
        <dbReference type="PROSITE-ProRule" id="PRU00023"/>
    </source>
</evidence>
<gene>
    <name evidence="4" type="ORF">HO133_002102</name>
</gene>
<dbReference type="Gene3D" id="1.25.40.20">
    <property type="entry name" value="Ankyrin repeat-containing domain"/>
    <property type="match status" value="2"/>
</dbReference>
<keyword evidence="1" id="KW-0040">ANK repeat</keyword>
<feature type="domain" description="Clr5" evidence="3">
    <location>
        <begin position="24"/>
        <end position="76"/>
    </location>
</feature>
<evidence type="ECO:0000259" key="3">
    <source>
        <dbReference type="Pfam" id="PF14420"/>
    </source>
</evidence>
<dbReference type="PANTHER" id="PTHR38788:SF3">
    <property type="entry name" value="CLR5 DOMAIN-CONTAINING PROTEIN"/>
    <property type="match status" value="1"/>
</dbReference>
<dbReference type="EMBL" id="JACCJB010000014">
    <property type="protein sequence ID" value="KAF6221247.1"/>
    <property type="molecule type" value="Genomic_DNA"/>
</dbReference>
<evidence type="ECO:0000313" key="4">
    <source>
        <dbReference type="EMBL" id="KAF6221247.1"/>
    </source>
</evidence>
<feature type="compositionally biased region" description="Polar residues" evidence="2">
    <location>
        <begin position="267"/>
        <end position="279"/>
    </location>
</feature>
<dbReference type="RefSeq" id="XP_037150682.1">
    <property type="nucleotide sequence ID" value="XM_037293029.1"/>
</dbReference>
<dbReference type="GeneID" id="59330516"/>
<dbReference type="PROSITE" id="PS50088">
    <property type="entry name" value="ANK_REPEAT"/>
    <property type="match status" value="2"/>
</dbReference>
<organism evidence="4 5">
    <name type="scientific">Letharia lupina</name>
    <dbReference type="NCBI Taxonomy" id="560253"/>
    <lineage>
        <taxon>Eukaryota</taxon>
        <taxon>Fungi</taxon>
        <taxon>Dikarya</taxon>
        <taxon>Ascomycota</taxon>
        <taxon>Pezizomycotina</taxon>
        <taxon>Lecanoromycetes</taxon>
        <taxon>OSLEUM clade</taxon>
        <taxon>Lecanoromycetidae</taxon>
        <taxon>Lecanorales</taxon>
        <taxon>Lecanorineae</taxon>
        <taxon>Parmeliaceae</taxon>
        <taxon>Letharia</taxon>
    </lineage>
</organism>
<feature type="region of interest" description="Disordered" evidence="2">
    <location>
        <begin position="786"/>
        <end position="850"/>
    </location>
</feature>
<feature type="repeat" description="ANK" evidence="1">
    <location>
        <begin position="690"/>
        <end position="725"/>
    </location>
</feature>
<feature type="region of interest" description="Disordered" evidence="2">
    <location>
        <begin position="1"/>
        <end position="22"/>
    </location>
</feature>
<accession>A0A8H6CD34</accession>
<feature type="region of interest" description="Disordered" evidence="2">
    <location>
        <begin position="266"/>
        <end position="300"/>
    </location>
</feature>
<dbReference type="InterPro" id="IPR002110">
    <property type="entry name" value="Ankyrin_rpt"/>
</dbReference>
<feature type="repeat" description="ANK" evidence="1">
    <location>
        <begin position="556"/>
        <end position="582"/>
    </location>
</feature>
<evidence type="ECO:0000256" key="2">
    <source>
        <dbReference type="SAM" id="MobiDB-lite"/>
    </source>
</evidence>
<dbReference type="SUPFAM" id="SSF48403">
    <property type="entry name" value="Ankyrin repeat"/>
    <property type="match status" value="1"/>
</dbReference>
<dbReference type="AlphaFoldDB" id="A0A8H6CD34"/>
<dbReference type="PROSITE" id="PS50297">
    <property type="entry name" value="ANK_REP_REGION"/>
    <property type="match status" value="1"/>
</dbReference>
<dbReference type="SMART" id="SM00248">
    <property type="entry name" value="ANK"/>
    <property type="match status" value="2"/>
</dbReference>
<name>A0A8H6CD34_9LECA</name>
<sequence length="940" mass="104899">MSSRGDQLKPRATTQASRAPRVSEAEWINRRQKLESLYLDDNLSLQEITETMAREYSFFATEKQLKYQFNKWGLKKYISDRDLTTMLSFKRKRQELGKDTSFEYRGHLFEQERLERASKRRKGPLISSPAYGQTFGVPNSAEEVTHDIERPSSLGIPPMSHVWNSLGAFSDQVFFDDGGQNQANSGLWETLLDNNSPSFSPRRGSLMPTSSRQDIEAMQTENTSQLMRQITRITPDVSTVQSANDKDSPFSGTNLDFDFSDFVNLPQGPSTARDSSSQAEPHPRRSAERISISPLQLADHNDTHSEDRAFNLASETTSATGQALGSVTGEDVRAESIASLLVLLKSLIFSRFNTASQKYEHDASILSDVFCPHTCDWLSFGVEELLDSYLERSLTSIRKRRIARSQGSLRCGSDVYLDEPRQGFESPDGIQRLSMLTEGTDAIKLRTTFCWLCYTPMGQVRFQVREGPSSSMDEGGSDSKFLIIISFMPRAMKRTPGLCVRLSRLMSGPAIPPQVNTFNVVPDDSAIFQCIRKSDLKGIQTLFDLGAASARDVDSRGISLLHYAIFTGCSDIFRLLLQGGASTYQCMDSGRITDVITVIWNSFAGANSGLCESSGMSTEELKKFEHCVAITQLALDYDCMIDNADDRRIGAGPLFDITGNSMADAHASASEDAIHYLLSFGWDLEEKNSLGQTPLLHAATECEPHFARCLRKLIERGARLDARDEIGRGPLHSALSPPVPLSDWVDLNCNVHTKKGDFDNNEWLNMLWNTEDHKFGRDYYDRDSTLDPLPASTSPETSRSTPSLHGVESSQLVSDHGSNVSEEQPIPIDLSSSDLDSDASPCAEESIPESDDDNYVYCADSWGNHNWIRNPAHVLKDRVRTKLRILLEAGCDPNDLDDDGDSPSDYARDGLWSQWLWALKTTGYVFDTENDRWIKQVAPA</sequence>
<feature type="compositionally biased region" description="Polar residues" evidence="2">
    <location>
        <begin position="808"/>
        <end position="822"/>
    </location>
</feature>
<feature type="compositionally biased region" description="Low complexity" evidence="2">
    <location>
        <begin position="790"/>
        <end position="803"/>
    </location>
</feature>
<reference evidence="4 5" key="1">
    <citation type="journal article" date="2020" name="Genomics">
        <title>Complete, high-quality genomes from long-read metagenomic sequencing of two wolf lichen thalli reveals enigmatic genome architecture.</title>
        <authorList>
            <person name="McKenzie S.K."/>
            <person name="Walston R.F."/>
            <person name="Allen J.L."/>
        </authorList>
    </citation>
    <scope>NUCLEOTIDE SEQUENCE [LARGE SCALE GENOMIC DNA]</scope>
    <source>
        <strain evidence="4">WasteWater1</strain>
    </source>
</reference>
<dbReference type="PANTHER" id="PTHR38788">
    <property type="entry name" value="CLR5 DOMAIN-CONTAINING PROTEIN"/>
    <property type="match status" value="1"/>
</dbReference>
<dbReference type="Pfam" id="PF00023">
    <property type="entry name" value="Ank"/>
    <property type="match status" value="1"/>
</dbReference>